<dbReference type="Pfam" id="PF06386">
    <property type="entry name" value="GvpL_GvpF"/>
    <property type="match status" value="1"/>
</dbReference>
<evidence type="ECO:0000256" key="1">
    <source>
        <dbReference type="ARBA" id="ARBA00022987"/>
    </source>
</evidence>
<dbReference type="PANTHER" id="PTHR36852">
    <property type="entry name" value="PROTEIN GVPL 2"/>
    <property type="match status" value="1"/>
</dbReference>
<gene>
    <name evidence="4" type="ORF">EOT10_33530</name>
</gene>
<comment type="caution">
    <text evidence="4">The sequence shown here is derived from an EMBL/GenBank/DDBJ whole genome shotgun (WGS) entry which is preliminary data.</text>
</comment>
<evidence type="ECO:0000313" key="5">
    <source>
        <dbReference type="Proteomes" id="UP000283128"/>
    </source>
</evidence>
<dbReference type="PANTHER" id="PTHR36852:SF1">
    <property type="entry name" value="PROTEIN GVPL 2"/>
    <property type="match status" value="1"/>
</dbReference>
<reference evidence="4 5" key="1">
    <citation type="submission" date="2019-01" db="EMBL/GenBank/DDBJ databases">
        <title>Genome sequences of Streptomyces and Rhizobium isolates collected from root and soil.</title>
        <authorList>
            <person name="Chhettri S."/>
            <person name="Sevigny J.L."/>
            <person name="Sen A."/>
            <person name="Ennis N."/>
            <person name="Tisa L."/>
        </authorList>
    </citation>
    <scope>NUCLEOTIDE SEQUENCE [LARGE SCALE GENOMIC DNA]</scope>
    <source>
        <strain evidence="4 5">San01</strain>
    </source>
</reference>
<dbReference type="InterPro" id="IPR009430">
    <property type="entry name" value="GvpL/GvpF"/>
</dbReference>
<dbReference type="OrthoDB" id="146444at2"/>
<name>A0A3S2VA02_9ACTN</name>
<proteinExistence type="inferred from homology"/>
<evidence type="ECO:0000313" key="4">
    <source>
        <dbReference type="EMBL" id="RVU17683.1"/>
    </source>
</evidence>
<accession>A0A3S2VA02</accession>
<dbReference type="EMBL" id="RZYA01000023">
    <property type="protein sequence ID" value="RVU17683.1"/>
    <property type="molecule type" value="Genomic_DNA"/>
</dbReference>
<evidence type="ECO:0000256" key="2">
    <source>
        <dbReference type="ARBA" id="ARBA00035108"/>
    </source>
</evidence>
<evidence type="ECO:0000256" key="3">
    <source>
        <dbReference type="ARBA" id="ARBA00035643"/>
    </source>
</evidence>
<keyword evidence="5" id="KW-1185">Reference proteome</keyword>
<dbReference type="GO" id="GO:0031412">
    <property type="term" value="P:gas vesicle organization"/>
    <property type="evidence" value="ECO:0007669"/>
    <property type="project" value="InterPro"/>
</dbReference>
<dbReference type="AlphaFoldDB" id="A0A3S2VA02"/>
<dbReference type="GO" id="GO:0031411">
    <property type="term" value="C:gas vesicle"/>
    <property type="evidence" value="ECO:0007669"/>
    <property type="project" value="UniProtKB-SubCell"/>
</dbReference>
<comment type="subcellular location">
    <subcellularLocation>
        <location evidence="2">Gas vesicle</location>
    </subcellularLocation>
</comment>
<organism evidence="4 5">
    <name type="scientific">Streptomyces antnestii</name>
    <dbReference type="NCBI Taxonomy" id="2494256"/>
    <lineage>
        <taxon>Bacteria</taxon>
        <taxon>Bacillati</taxon>
        <taxon>Actinomycetota</taxon>
        <taxon>Actinomycetes</taxon>
        <taxon>Kitasatosporales</taxon>
        <taxon>Streptomycetaceae</taxon>
        <taxon>Streptomyces</taxon>
    </lineage>
</organism>
<comment type="similarity">
    <text evidence="3">Belongs to the gas vesicle GvpF/GvpL family.</text>
</comment>
<keyword evidence="1" id="KW-0304">Gas vesicle</keyword>
<sequence>MAEYAATLSGVAGESAALVPSGGDPSLVLVVSRVAASDFQEDALKARLEDMEWLEAVARAHHSVIDALSARTDVLPLRLATVYLDNTRAREVLDEQAAVFDEQLTRLAGHVEWGVKIYADPAAPAPAPAGDLSPGRAYLRQRRAQQSVRDQVYRAAQQAAERVEAAGRQYAVGRARHRVQTGDLAATADENVVNDAYLVPADRAEIFRSEAALAAEGLQGVRVEITGPWAPYSFAAATGPGRLADGRAPS</sequence>
<protein>
    <submittedName>
        <fullName evidence="4">GvpL/GvpF family gas vesicle protein</fullName>
    </submittedName>
</protein>
<dbReference type="Proteomes" id="UP000283128">
    <property type="component" value="Unassembled WGS sequence"/>
</dbReference>